<dbReference type="SMART" id="SM00490">
    <property type="entry name" value="HELICc"/>
    <property type="match status" value="1"/>
</dbReference>
<dbReference type="InterPro" id="IPR001487">
    <property type="entry name" value="Bromodomain"/>
</dbReference>
<organism evidence="9 10">
    <name type="scientific">Steinernema carpocapsae</name>
    <name type="common">Entomopathogenic nematode</name>
    <dbReference type="NCBI Taxonomy" id="34508"/>
    <lineage>
        <taxon>Eukaryota</taxon>
        <taxon>Metazoa</taxon>
        <taxon>Ecdysozoa</taxon>
        <taxon>Nematoda</taxon>
        <taxon>Chromadorea</taxon>
        <taxon>Rhabditida</taxon>
        <taxon>Tylenchina</taxon>
        <taxon>Panagrolaimomorpha</taxon>
        <taxon>Strongyloidoidea</taxon>
        <taxon>Steinernematidae</taxon>
        <taxon>Steinernema</taxon>
    </lineage>
</organism>
<dbReference type="InterPro" id="IPR018359">
    <property type="entry name" value="Bromodomain_CS"/>
</dbReference>
<keyword evidence="10" id="KW-1185">Reference proteome</keyword>
<dbReference type="Gene3D" id="3.40.50.300">
    <property type="entry name" value="P-loop containing nucleotide triphosphate hydrolases"/>
    <property type="match status" value="1"/>
</dbReference>
<dbReference type="SMART" id="SM00297">
    <property type="entry name" value="BROMO"/>
    <property type="match status" value="1"/>
</dbReference>
<keyword evidence="2" id="KW-0378">Hydrolase</keyword>
<evidence type="ECO:0000256" key="4">
    <source>
        <dbReference type="ARBA" id="ARBA00023242"/>
    </source>
</evidence>
<gene>
    <name evidence="9" type="ORF">L596_021097</name>
</gene>
<dbReference type="InterPro" id="IPR000330">
    <property type="entry name" value="SNF2_N"/>
</dbReference>
<comment type="caution">
    <text evidence="9">The sequence shown here is derived from an EMBL/GenBank/DDBJ whole genome shotgun (WGS) entry which is preliminary data.</text>
</comment>
<dbReference type="InterPro" id="IPR036427">
    <property type="entry name" value="Bromodomain-like_sf"/>
</dbReference>
<dbReference type="CDD" id="cd18793">
    <property type="entry name" value="SF2_C_SNF"/>
    <property type="match status" value="1"/>
</dbReference>
<evidence type="ECO:0000256" key="5">
    <source>
        <dbReference type="PROSITE-ProRule" id="PRU00035"/>
    </source>
</evidence>
<dbReference type="InterPro" id="IPR001650">
    <property type="entry name" value="Helicase_C-like"/>
</dbReference>
<dbReference type="SUPFAM" id="SSF47370">
    <property type="entry name" value="Bromodomain"/>
    <property type="match status" value="1"/>
</dbReference>
<feature type="region of interest" description="Disordered" evidence="6">
    <location>
        <begin position="354"/>
        <end position="374"/>
    </location>
</feature>
<dbReference type="AlphaFoldDB" id="A0A4U5MVQ1"/>
<dbReference type="Proteomes" id="UP000298663">
    <property type="component" value="Unassembled WGS sequence"/>
</dbReference>
<dbReference type="GO" id="GO:0005524">
    <property type="term" value="F:ATP binding"/>
    <property type="evidence" value="ECO:0007669"/>
    <property type="project" value="InterPro"/>
</dbReference>
<dbReference type="Pfam" id="PF00439">
    <property type="entry name" value="Bromodomain"/>
    <property type="match status" value="1"/>
</dbReference>
<reference evidence="9 10" key="2">
    <citation type="journal article" date="2019" name="G3 (Bethesda)">
        <title>Hybrid Assembly of the Genome of the Entomopathogenic Nematode Steinernema carpocapsae Identifies the X-Chromosome.</title>
        <authorList>
            <person name="Serra L."/>
            <person name="Macchietto M."/>
            <person name="Macias-Munoz A."/>
            <person name="McGill C.J."/>
            <person name="Rodriguez I.M."/>
            <person name="Rodriguez B."/>
            <person name="Murad R."/>
            <person name="Mortazavi A."/>
        </authorList>
    </citation>
    <scope>NUCLEOTIDE SEQUENCE [LARGE SCALE GENOMIC DNA]</scope>
    <source>
        <strain evidence="9 10">ALL</strain>
    </source>
</reference>
<dbReference type="SUPFAM" id="SSF52540">
    <property type="entry name" value="P-loop containing nucleoside triphosphate hydrolases"/>
    <property type="match status" value="1"/>
</dbReference>
<proteinExistence type="predicted"/>
<feature type="domain" description="Helicase C-terminal" evidence="8">
    <location>
        <begin position="112"/>
        <end position="299"/>
    </location>
</feature>
<dbReference type="GO" id="GO:0005634">
    <property type="term" value="C:nucleus"/>
    <property type="evidence" value="ECO:0007669"/>
    <property type="project" value="UniProtKB-SubCell"/>
</dbReference>
<keyword evidence="3 5" id="KW-0103">Bromodomain</keyword>
<protein>
    <recommendedName>
        <fullName evidence="11">Bromo domain-containing protein</fullName>
    </recommendedName>
</protein>
<keyword evidence="4" id="KW-0539">Nucleus</keyword>
<feature type="compositionally biased region" description="Basic and acidic residues" evidence="6">
    <location>
        <begin position="354"/>
        <end position="365"/>
    </location>
</feature>
<dbReference type="PANTHER" id="PTHR10799">
    <property type="entry name" value="SNF2/RAD54 HELICASE FAMILY"/>
    <property type="match status" value="1"/>
</dbReference>
<evidence type="ECO:0000259" key="7">
    <source>
        <dbReference type="PROSITE" id="PS50014"/>
    </source>
</evidence>
<dbReference type="InterPro" id="IPR029295">
    <property type="entry name" value="SnAC"/>
</dbReference>
<name>A0A4U5MVQ1_STECR</name>
<evidence type="ECO:0000313" key="9">
    <source>
        <dbReference type="EMBL" id="TKR73838.1"/>
    </source>
</evidence>
<dbReference type="STRING" id="34508.A0A4U5MVQ1"/>
<dbReference type="InterPro" id="IPR049730">
    <property type="entry name" value="SNF2/RAD54-like_C"/>
</dbReference>
<evidence type="ECO:0008006" key="11">
    <source>
        <dbReference type="Google" id="ProtNLM"/>
    </source>
</evidence>
<dbReference type="GO" id="GO:0016787">
    <property type="term" value="F:hydrolase activity"/>
    <property type="evidence" value="ECO:0007669"/>
    <property type="project" value="UniProtKB-KW"/>
</dbReference>
<dbReference type="OrthoDB" id="6017at2759"/>
<dbReference type="EMBL" id="AZBU02000006">
    <property type="protein sequence ID" value="TKR73838.1"/>
    <property type="molecule type" value="Genomic_DNA"/>
</dbReference>
<dbReference type="FunFam" id="3.40.50.300:FF:003020">
    <property type="entry name" value="SNF2-related domain-containing protein"/>
    <property type="match status" value="1"/>
</dbReference>
<dbReference type="Pfam" id="PF14619">
    <property type="entry name" value="SnAC"/>
    <property type="match status" value="1"/>
</dbReference>
<dbReference type="PROSITE" id="PS50014">
    <property type="entry name" value="BROMODOMAIN_2"/>
    <property type="match status" value="1"/>
</dbReference>
<comment type="subcellular location">
    <subcellularLocation>
        <location evidence="1">Nucleus</location>
    </subcellularLocation>
</comment>
<evidence type="ECO:0000256" key="6">
    <source>
        <dbReference type="SAM" id="MobiDB-lite"/>
    </source>
</evidence>
<dbReference type="Pfam" id="PF00176">
    <property type="entry name" value="SNF2-rel_dom"/>
    <property type="match status" value="1"/>
</dbReference>
<feature type="domain" description="Bromo" evidence="7">
    <location>
        <begin position="431"/>
        <end position="501"/>
    </location>
</feature>
<evidence type="ECO:0000256" key="2">
    <source>
        <dbReference type="ARBA" id="ARBA00022801"/>
    </source>
</evidence>
<reference evidence="9 10" key="1">
    <citation type="journal article" date="2015" name="Genome Biol.">
        <title>Comparative genomics of Steinernema reveals deeply conserved gene regulatory networks.</title>
        <authorList>
            <person name="Dillman A.R."/>
            <person name="Macchietto M."/>
            <person name="Porter C.F."/>
            <person name="Rogers A."/>
            <person name="Williams B."/>
            <person name="Antoshechkin I."/>
            <person name="Lee M.M."/>
            <person name="Goodwin Z."/>
            <person name="Lu X."/>
            <person name="Lewis E.E."/>
            <person name="Goodrich-Blair H."/>
            <person name="Stock S.P."/>
            <person name="Adams B.J."/>
            <person name="Sternberg P.W."/>
            <person name="Mortazavi A."/>
        </authorList>
    </citation>
    <scope>NUCLEOTIDE SEQUENCE [LARGE SCALE GENOMIC DNA]</scope>
    <source>
        <strain evidence="9 10">ALL</strain>
    </source>
</reference>
<evidence type="ECO:0000256" key="3">
    <source>
        <dbReference type="ARBA" id="ARBA00023117"/>
    </source>
</evidence>
<evidence type="ECO:0000259" key="8">
    <source>
        <dbReference type="PROSITE" id="PS51194"/>
    </source>
</evidence>
<evidence type="ECO:0000313" key="10">
    <source>
        <dbReference type="Proteomes" id="UP000298663"/>
    </source>
</evidence>
<dbReference type="InterPro" id="IPR027417">
    <property type="entry name" value="P-loop_NTPase"/>
</dbReference>
<dbReference type="GO" id="GO:0042393">
    <property type="term" value="F:histone binding"/>
    <property type="evidence" value="ECO:0007669"/>
    <property type="project" value="InterPro"/>
</dbReference>
<dbReference type="Gene3D" id="1.20.920.10">
    <property type="entry name" value="Bromodomain-like"/>
    <property type="match status" value="1"/>
</dbReference>
<dbReference type="PROSITE" id="PS51194">
    <property type="entry name" value="HELICASE_CTER"/>
    <property type="match status" value="1"/>
</dbReference>
<dbReference type="PROSITE" id="PS00633">
    <property type="entry name" value="BROMODOMAIN_1"/>
    <property type="match status" value="1"/>
</dbReference>
<dbReference type="SMART" id="SM01314">
    <property type="entry name" value="SnAC"/>
    <property type="match status" value="1"/>
</dbReference>
<dbReference type="Pfam" id="PF00271">
    <property type="entry name" value="Helicase_C"/>
    <property type="match status" value="1"/>
</dbReference>
<evidence type="ECO:0000256" key="1">
    <source>
        <dbReference type="ARBA" id="ARBA00004123"/>
    </source>
</evidence>
<sequence length="528" mass="61463">MLIIRRLHKVLRPFLLRRLKKEVESQLPEKTEKVLKCDMSSLQRILYRHMQKGLLIDGKHTGGRALMNTVIHLRKLCNHPFLFPNVEDECREFWKSEIYGPDLYRVSGKFELLDRIMPKMQITGHRILIFCQMTSCMTIMEDYFTFKGWKYLRLDGSTKPDDRGVLLSEFNAPDSPYFIFMLSTRAGGLGLNLQTADTVIIFDSDWNPHQDMQAQDRAHRIGQKREVRVLRLLTVNSVEEKIYAAASYKLKMDEKVIQAGKFDQKSTGAERRHLLERIIREELQENDEDEVPDDETINQMIARNEDEFELFQKIDLDRRRQEASEVKRKPRLIEDDEIPPNIIKASEEFDEILEKGSSKTEDETPHRRKRKEVDYSQDLLSDREWLKNIDDTGNEDEMAPPPKKRKKIANPEAVERFTALIDTLVAYKTSSGRELALPFVQLPSKKELPNYYDVIEKPMDLNKVKRKIKAEKYREIAGITADIRLLGSNARKYNADGSDIYNDSIILEAAWNKIVEMAEAPQPSTSAQ</sequence>
<accession>A0A4U5MVQ1</accession>
<dbReference type="PRINTS" id="PR00503">
    <property type="entry name" value="BROMODOMAIN"/>
</dbReference>